<dbReference type="PROSITE" id="PS51257">
    <property type="entry name" value="PROKAR_LIPOPROTEIN"/>
    <property type="match status" value="1"/>
</dbReference>
<evidence type="ECO:0000256" key="1">
    <source>
        <dbReference type="SAM" id="SignalP"/>
    </source>
</evidence>
<keyword evidence="3" id="KW-1185">Reference proteome</keyword>
<organism evidence="2 3">
    <name type="scientific">Histidinibacterium aquaticum</name>
    <dbReference type="NCBI Taxonomy" id="2613962"/>
    <lineage>
        <taxon>Bacteria</taxon>
        <taxon>Pseudomonadati</taxon>
        <taxon>Pseudomonadota</taxon>
        <taxon>Alphaproteobacteria</taxon>
        <taxon>Rhodobacterales</taxon>
        <taxon>Paracoccaceae</taxon>
        <taxon>Histidinibacterium</taxon>
    </lineage>
</organism>
<evidence type="ECO:0000313" key="3">
    <source>
        <dbReference type="Proteomes" id="UP000326554"/>
    </source>
</evidence>
<gene>
    <name evidence="2" type="ORF">F3S47_12510</name>
</gene>
<feature type="signal peptide" evidence="1">
    <location>
        <begin position="1"/>
        <end position="19"/>
    </location>
</feature>
<comment type="caution">
    <text evidence="2">The sequence shown here is derived from an EMBL/GenBank/DDBJ whole genome shotgun (WGS) entry which is preliminary data.</text>
</comment>
<evidence type="ECO:0000313" key="2">
    <source>
        <dbReference type="EMBL" id="KAA9008303.1"/>
    </source>
</evidence>
<accession>A0A5J5GKW6</accession>
<dbReference type="RefSeq" id="WP_150445587.1">
    <property type="nucleotide sequence ID" value="NZ_VYQE01000003.1"/>
</dbReference>
<name>A0A5J5GKW6_9RHOB</name>
<feature type="chain" id="PRO_5023934988" evidence="1">
    <location>
        <begin position="20"/>
        <end position="105"/>
    </location>
</feature>
<dbReference type="EMBL" id="VYQE01000003">
    <property type="protein sequence ID" value="KAA9008303.1"/>
    <property type="molecule type" value="Genomic_DNA"/>
</dbReference>
<dbReference type="Proteomes" id="UP000326554">
    <property type="component" value="Unassembled WGS sequence"/>
</dbReference>
<reference evidence="2 3" key="1">
    <citation type="submission" date="2019-09" db="EMBL/GenBank/DDBJ databases">
        <authorList>
            <person name="Park J.-S."/>
            <person name="Choi H.-J."/>
        </authorList>
    </citation>
    <scope>NUCLEOTIDE SEQUENCE [LARGE SCALE GENOMIC DNA]</scope>
    <source>
        <strain evidence="2 3">176SS1-4</strain>
    </source>
</reference>
<keyword evidence="1" id="KW-0732">Signal</keyword>
<proteinExistence type="predicted"/>
<sequence length="105" mass="10872">MRIALITSLLLTAVAGCTAQPAEGPRLIAVATDSAIVNRDTLEDEPFGIAVLPDGCQAWIGDNAAEGYAANRFDPQSGLPVCSDRLPPGAVIGNIQQTGFPDILP</sequence>
<protein>
    <submittedName>
        <fullName evidence="2">Uncharacterized protein</fullName>
    </submittedName>
</protein>
<dbReference type="AlphaFoldDB" id="A0A5J5GKW6"/>